<dbReference type="NCBIfam" id="TIGR00674">
    <property type="entry name" value="dapA"/>
    <property type="match status" value="1"/>
</dbReference>
<dbReference type="CDD" id="cd00950">
    <property type="entry name" value="DHDPS"/>
    <property type="match status" value="1"/>
</dbReference>
<dbReference type="EC" id="4.3.3.7" evidence="4 12"/>
<evidence type="ECO:0000256" key="11">
    <source>
        <dbReference type="ARBA" id="ARBA00047836"/>
    </source>
</evidence>
<comment type="catalytic activity">
    <reaction evidence="11 12">
        <text>L-aspartate 4-semialdehyde + pyruvate = (2S,4S)-4-hydroxy-2,3,4,5-tetrahydrodipicolinate + H2O + H(+)</text>
        <dbReference type="Rhea" id="RHEA:34171"/>
        <dbReference type="ChEBI" id="CHEBI:15361"/>
        <dbReference type="ChEBI" id="CHEBI:15377"/>
        <dbReference type="ChEBI" id="CHEBI:15378"/>
        <dbReference type="ChEBI" id="CHEBI:67139"/>
        <dbReference type="ChEBI" id="CHEBI:537519"/>
        <dbReference type="EC" id="4.3.3.7"/>
    </reaction>
</comment>
<organism evidence="14 15">
    <name type="scientific">Cellulomonas phragmiteti</name>
    <dbReference type="NCBI Taxonomy" id="478780"/>
    <lineage>
        <taxon>Bacteria</taxon>
        <taxon>Bacillati</taxon>
        <taxon>Actinomycetota</taxon>
        <taxon>Actinomycetes</taxon>
        <taxon>Micrococcales</taxon>
        <taxon>Cellulomonadaceae</taxon>
        <taxon>Cellulomonas</taxon>
    </lineage>
</organism>
<dbReference type="PANTHER" id="PTHR12128:SF66">
    <property type="entry name" value="4-HYDROXY-2-OXOGLUTARATE ALDOLASE, MITOCHONDRIAL"/>
    <property type="match status" value="1"/>
</dbReference>
<keyword evidence="7 12" id="KW-0220">Diaminopimelate biosynthesis</keyword>
<comment type="caution">
    <text evidence="12">Was originally thought to be a dihydrodipicolinate synthase (DHDPS), catalyzing the condensation of (S)-aspartate-beta-semialdehyde [(S)-ASA] and pyruvate to dihydrodipicolinate (DHDP). However, it was shown in E.coli that the product of the enzymatic reaction is not dihydrodipicolinate but in fact (4S)-4-hydroxy-2,3,4,5-tetrahydro-(2S)-dipicolinic acid (HTPA), and that the consecutive dehydration reaction leading to DHDP is not spontaneous but catalyzed by DapB.</text>
</comment>
<dbReference type="Proteomes" id="UP000614741">
    <property type="component" value="Unassembled WGS sequence"/>
</dbReference>
<dbReference type="EMBL" id="BONP01000001">
    <property type="protein sequence ID" value="GIG38490.1"/>
    <property type="molecule type" value="Genomic_DNA"/>
</dbReference>
<protein>
    <recommendedName>
        <fullName evidence="4 12">4-hydroxy-tetrahydrodipicolinate synthase</fullName>
        <shortName evidence="12">HTPA synthase</shortName>
        <ecNumber evidence="4 12">4.3.3.7</ecNumber>
    </recommendedName>
</protein>
<keyword evidence="9 12" id="KW-0456">Lyase</keyword>
<dbReference type="PANTHER" id="PTHR12128">
    <property type="entry name" value="DIHYDRODIPICOLINATE SYNTHASE"/>
    <property type="match status" value="1"/>
</dbReference>
<evidence type="ECO:0000256" key="3">
    <source>
        <dbReference type="ARBA" id="ARBA00007592"/>
    </source>
</evidence>
<dbReference type="InterPro" id="IPR005263">
    <property type="entry name" value="DapA"/>
</dbReference>
<evidence type="ECO:0000256" key="8">
    <source>
        <dbReference type="ARBA" id="ARBA00023154"/>
    </source>
</evidence>
<dbReference type="HAMAP" id="MF_00418">
    <property type="entry name" value="DapA"/>
    <property type="match status" value="1"/>
</dbReference>
<keyword evidence="6 12" id="KW-0028">Amino-acid biosynthesis</keyword>
<comment type="subcellular location">
    <subcellularLocation>
        <location evidence="12">Cytoplasm</location>
    </subcellularLocation>
</comment>
<evidence type="ECO:0000256" key="13">
    <source>
        <dbReference type="PIRNR" id="PIRNR001365"/>
    </source>
</evidence>
<dbReference type="SUPFAM" id="SSF51569">
    <property type="entry name" value="Aldolase"/>
    <property type="match status" value="1"/>
</dbReference>
<comment type="similarity">
    <text evidence="3 12 13">Belongs to the DapA family.</text>
</comment>
<dbReference type="Pfam" id="PF00701">
    <property type="entry name" value="DHDPS"/>
    <property type="match status" value="1"/>
</dbReference>
<keyword evidence="5 12" id="KW-0963">Cytoplasm</keyword>
<reference evidence="14 15" key="1">
    <citation type="submission" date="2021-01" db="EMBL/GenBank/DDBJ databases">
        <title>Whole genome shotgun sequence of Cellulomonas phragmiteti NBRC 110785.</title>
        <authorList>
            <person name="Komaki H."/>
            <person name="Tamura T."/>
        </authorList>
    </citation>
    <scope>NUCLEOTIDE SEQUENCE [LARGE SCALE GENOMIC DNA]</scope>
    <source>
        <strain evidence="14 15">NBRC 110785</strain>
    </source>
</reference>
<keyword evidence="15" id="KW-1185">Reference proteome</keyword>
<evidence type="ECO:0000256" key="9">
    <source>
        <dbReference type="ARBA" id="ARBA00023239"/>
    </source>
</evidence>
<keyword evidence="8 12" id="KW-0457">Lysine biosynthesis</keyword>
<dbReference type="PRINTS" id="PR00146">
    <property type="entry name" value="DHPICSNTHASE"/>
</dbReference>
<accession>A0ABQ4DGL7</accession>
<feature type="active site" description="Schiff-base intermediate with substrate" evidence="12">
    <location>
        <position position="172"/>
    </location>
</feature>
<dbReference type="InterPro" id="IPR020624">
    <property type="entry name" value="Schiff_base-form_aldolases_CS"/>
</dbReference>
<dbReference type="Gene3D" id="3.20.20.70">
    <property type="entry name" value="Aldolase class I"/>
    <property type="match status" value="1"/>
</dbReference>
<dbReference type="InterPro" id="IPR002220">
    <property type="entry name" value="DapA-like"/>
</dbReference>
<evidence type="ECO:0000256" key="12">
    <source>
        <dbReference type="HAMAP-Rule" id="MF_00418"/>
    </source>
</evidence>
<evidence type="ECO:0000256" key="1">
    <source>
        <dbReference type="ARBA" id="ARBA00003294"/>
    </source>
</evidence>
<evidence type="ECO:0000256" key="5">
    <source>
        <dbReference type="ARBA" id="ARBA00022490"/>
    </source>
</evidence>
<comment type="pathway">
    <text evidence="2 12">Amino-acid biosynthesis; L-lysine biosynthesis via DAP pathway; (S)-tetrahydrodipicolinate from L-aspartate: step 3/4.</text>
</comment>
<sequence>MAMSAVTSATHPFGSLLSAMVTPMTRDGAVDLEATARLARHLVDAGHDGLVVNGTTGEAPTTHAPEKAEIVRVVVEAVGDRAVVVAGAGSNDTAHAVRMAEQAAEAGAHGLLVVTPYYSRPAPDGIVAHVHAVAAATDLPIMLYDVPGRAGVRLTAATIDALAAHDRVVAMKDATGDVVAAAESVVRTGLAWYSGDDGLALAFLAHGAVGLVGVATQAAPEGFARLFAAWRDGDAATALDVYRSLLPVVTALNGAGFQAAAAKAALVELGVLGSSAMRLPLVPFTDDEVAGVRAALAAAGLLGVVPGAERV</sequence>
<dbReference type="SMART" id="SM01130">
    <property type="entry name" value="DHDPS"/>
    <property type="match status" value="1"/>
</dbReference>
<comment type="function">
    <text evidence="1 12">Catalyzes the condensation of (S)-aspartate-beta-semialdehyde [(S)-ASA] and pyruvate to 4-hydroxy-tetrahydrodipicolinate (HTPA).</text>
</comment>
<dbReference type="InterPro" id="IPR013785">
    <property type="entry name" value="Aldolase_TIM"/>
</dbReference>
<evidence type="ECO:0000313" key="15">
    <source>
        <dbReference type="Proteomes" id="UP000614741"/>
    </source>
</evidence>
<dbReference type="InterPro" id="IPR020625">
    <property type="entry name" value="Schiff_base-form_aldolases_AS"/>
</dbReference>
<proteinExistence type="inferred from homology"/>
<evidence type="ECO:0000256" key="2">
    <source>
        <dbReference type="ARBA" id="ARBA00005120"/>
    </source>
</evidence>
<dbReference type="PROSITE" id="PS00666">
    <property type="entry name" value="DHDPS_2"/>
    <property type="match status" value="1"/>
</dbReference>
<dbReference type="PIRSF" id="PIRSF001365">
    <property type="entry name" value="DHDPS"/>
    <property type="match status" value="1"/>
</dbReference>
<dbReference type="PROSITE" id="PS00665">
    <property type="entry name" value="DHDPS_1"/>
    <property type="match status" value="1"/>
</dbReference>
<comment type="caution">
    <text evidence="14">The sequence shown here is derived from an EMBL/GenBank/DDBJ whole genome shotgun (WGS) entry which is preliminary data.</text>
</comment>
<evidence type="ECO:0000256" key="6">
    <source>
        <dbReference type="ARBA" id="ARBA00022605"/>
    </source>
</evidence>
<evidence type="ECO:0000313" key="14">
    <source>
        <dbReference type="EMBL" id="GIG38490.1"/>
    </source>
</evidence>
<feature type="binding site" evidence="12">
    <location>
        <position position="56"/>
    </location>
    <ligand>
        <name>pyruvate</name>
        <dbReference type="ChEBI" id="CHEBI:15361"/>
    </ligand>
</feature>
<feature type="active site" description="Proton donor/acceptor" evidence="12">
    <location>
        <position position="144"/>
    </location>
</feature>
<evidence type="ECO:0000256" key="7">
    <source>
        <dbReference type="ARBA" id="ARBA00022915"/>
    </source>
</evidence>
<gene>
    <name evidence="14" type="primary">dapA2</name>
    <name evidence="12" type="synonym">dapA</name>
    <name evidence="14" type="ORF">Cph01nite_02520</name>
</gene>
<name>A0ABQ4DGL7_9CELL</name>
<evidence type="ECO:0000256" key="10">
    <source>
        <dbReference type="ARBA" id="ARBA00023270"/>
    </source>
</evidence>
<keyword evidence="10 12" id="KW-0704">Schiff base</keyword>
<evidence type="ECO:0000256" key="4">
    <source>
        <dbReference type="ARBA" id="ARBA00012086"/>
    </source>
</evidence>
<feature type="site" description="Part of a proton relay during catalysis" evidence="12">
    <location>
        <position position="55"/>
    </location>
</feature>
<feature type="site" description="Part of a proton relay during catalysis" evidence="12">
    <location>
        <position position="118"/>
    </location>
</feature>
<comment type="subunit">
    <text evidence="12">Homotetramer; dimer of dimers.</text>
</comment>
<feature type="binding site" evidence="12">
    <location>
        <position position="212"/>
    </location>
    <ligand>
        <name>pyruvate</name>
        <dbReference type="ChEBI" id="CHEBI:15361"/>
    </ligand>
</feature>